<gene>
    <name evidence="4" type="ORF">J4032_14285</name>
</gene>
<dbReference type="RefSeq" id="WP_242331150.1">
    <property type="nucleotide sequence ID" value="NZ_CP071872.1"/>
</dbReference>
<reference evidence="4 5" key="1">
    <citation type="submission" date="2021-03" db="EMBL/GenBank/DDBJ databases">
        <title>Complete genome of Streptomyces formicae strain 1H-GS9 (DSM 100524).</title>
        <authorList>
            <person name="Atanasov K.E."/>
            <person name="Altabella T."/>
            <person name="Ferrer A."/>
        </authorList>
    </citation>
    <scope>NUCLEOTIDE SEQUENCE [LARGE SCALE GENOMIC DNA]</scope>
    <source>
        <strain evidence="4 5">1H-GS9</strain>
    </source>
</reference>
<evidence type="ECO:0000256" key="1">
    <source>
        <dbReference type="ARBA" id="ARBA00004370"/>
    </source>
</evidence>
<dbReference type="EMBL" id="CP071872">
    <property type="protein sequence ID" value="UNM12541.1"/>
    <property type="molecule type" value="Genomic_DNA"/>
</dbReference>
<name>A0ABY3WIZ5_9ACTN</name>
<evidence type="ECO:0000313" key="4">
    <source>
        <dbReference type="EMBL" id="UNM12541.1"/>
    </source>
</evidence>
<protein>
    <recommendedName>
        <fullName evidence="6">Mce-associated membrane protein</fullName>
    </recommendedName>
</protein>
<feature type="chain" id="PRO_5046918457" description="Mce-associated membrane protein" evidence="3">
    <location>
        <begin position="31"/>
        <end position="161"/>
    </location>
</feature>
<comment type="subcellular location">
    <subcellularLocation>
        <location evidence="1">Membrane</location>
    </subcellularLocation>
</comment>
<evidence type="ECO:0000256" key="3">
    <source>
        <dbReference type="SAM" id="SignalP"/>
    </source>
</evidence>
<feature type="signal peptide" evidence="3">
    <location>
        <begin position="1"/>
        <end position="30"/>
    </location>
</feature>
<dbReference type="PANTHER" id="PTHR37042">
    <property type="entry name" value="OUTER MEMBRANE PROTEIN RV1973"/>
    <property type="match status" value="1"/>
</dbReference>
<sequence>MTYRTKAMGWVAIALAVLFCAYGGWSYAQARDDGATAYATARDAALTDGRRHVAGLSTADARSPQESLRTWLSASTGPLRDQLRKAGAPSGTAARATVTDAALTSLDDRAGTAELIATLRVELTPAGGRRTTDRKRLEATLTRTADGWKVSELGAVPVGAP</sequence>
<evidence type="ECO:0000256" key="2">
    <source>
        <dbReference type="ARBA" id="ARBA00023136"/>
    </source>
</evidence>
<keyword evidence="5" id="KW-1185">Reference proteome</keyword>
<evidence type="ECO:0000313" key="5">
    <source>
        <dbReference type="Proteomes" id="UP000828924"/>
    </source>
</evidence>
<dbReference type="PANTHER" id="PTHR37042:SF4">
    <property type="entry name" value="OUTER MEMBRANE PROTEIN RV1973"/>
    <property type="match status" value="1"/>
</dbReference>
<keyword evidence="2" id="KW-0472">Membrane</keyword>
<proteinExistence type="predicted"/>
<accession>A0ABY3WIZ5</accession>
<dbReference type="Proteomes" id="UP000828924">
    <property type="component" value="Chromosome"/>
</dbReference>
<keyword evidence="3" id="KW-0732">Signal</keyword>
<organism evidence="4 5">
    <name type="scientific">Streptomyces formicae</name>
    <dbReference type="NCBI Taxonomy" id="1616117"/>
    <lineage>
        <taxon>Bacteria</taxon>
        <taxon>Bacillati</taxon>
        <taxon>Actinomycetota</taxon>
        <taxon>Actinomycetes</taxon>
        <taxon>Kitasatosporales</taxon>
        <taxon>Streptomycetaceae</taxon>
        <taxon>Streptomyces</taxon>
    </lineage>
</organism>
<evidence type="ECO:0008006" key="6">
    <source>
        <dbReference type="Google" id="ProtNLM"/>
    </source>
</evidence>